<reference evidence="2" key="1">
    <citation type="submission" date="2020-04" db="EMBL/GenBank/DDBJ databases">
        <title>Deep metagenomics examines the oral microbiome during advanced dental caries in children, revealing novel taxa and co-occurrences with host molecules.</title>
        <authorList>
            <person name="Baker J.L."/>
            <person name="Morton J.T."/>
            <person name="Dinis M."/>
            <person name="Alvarez R."/>
            <person name="Tran N.C."/>
            <person name="Knight R."/>
            <person name="Edlund A."/>
        </authorList>
    </citation>
    <scope>NUCLEOTIDE SEQUENCE</scope>
    <source>
        <strain evidence="2">JCVI_30_bin.13</strain>
    </source>
</reference>
<evidence type="ECO:0000256" key="1">
    <source>
        <dbReference type="SAM" id="Phobius"/>
    </source>
</evidence>
<feature type="transmembrane region" description="Helical" evidence="1">
    <location>
        <begin position="12"/>
        <end position="33"/>
    </location>
</feature>
<keyword evidence="1" id="KW-0812">Transmembrane</keyword>
<dbReference type="AlphaFoldDB" id="A0A929RNJ3"/>
<keyword evidence="1" id="KW-0472">Membrane</keyword>
<name>A0A929RNJ3_9ACTO</name>
<dbReference type="EMBL" id="JABZGF010000063">
    <property type="protein sequence ID" value="MBF0966200.1"/>
    <property type="molecule type" value="Genomic_DNA"/>
</dbReference>
<dbReference type="Proteomes" id="UP000759246">
    <property type="component" value="Unassembled WGS sequence"/>
</dbReference>
<keyword evidence="1" id="KW-1133">Transmembrane helix</keyword>
<organism evidence="2 3">
    <name type="scientific">Actinomyces bouchesdurhonensis</name>
    <dbReference type="NCBI Taxonomy" id="1852361"/>
    <lineage>
        <taxon>Bacteria</taxon>
        <taxon>Bacillati</taxon>
        <taxon>Actinomycetota</taxon>
        <taxon>Actinomycetes</taxon>
        <taxon>Actinomycetales</taxon>
        <taxon>Actinomycetaceae</taxon>
        <taxon>Actinomyces</taxon>
    </lineage>
</organism>
<proteinExistence type="predicted"/>
<evidence type="ECO:0000313" key="3">
    <source>
        <dbReference type="Proteomes" id="UP000759246"/>
    </source>
</evidence>
<accession>A0A929RNJ3</accession>
<feature type="non-terminal residue" evidence="2">
    <location>
        <position position="66"/>
    </location>
</feature>
<gene>
    <name evidence="2" type="ORF">HXK09_03365</name>
</gene>
<evidence type="ECO:0000313" key="2">
    <source>
        <dbReference type="EMBL" id="MBF0966200.1"/>
    </source>
</evidence>
<protein>
    <submittedName>
        <fullName evidence="2">Molybdate ABC transporter permease subunit</fullName>
    </submittedName>
</protein>
<comment type="caution">
    <text evidence="2">The sequence shown here is derived from an EMBL/GenBank/DDBJ whole genome shotgun (WGS) entry which is preliminary data.</text>
</comment>
<sequence length="66" mass="6797">MTPRRTPAVSPLPVWAGGLGALALCFLVLPLAFMLGRVNWATLGATLATDEASAALALSLRTCVMA</sequence>